<evidence type="ECO:0000313" key="2">
    <source>
        <dbReference type="Proteomes" id="UP000503011"/>
    </source>
</evidence>
<reference evidence="1 2" key="1">
    <citation type="submission" date="2020-03" db="EMBL/GenBank/DDBJ databases">
        <title>Whole genome shotgun sequence of Phytohabitans suffuscus NBRC 105367.</title>
        <authorList>
            <person name="Komaki H."/>
            <person name="Tamura T."/>
        </authorList>
    </citation>
    <scope>NUCLEOTIDE SEQUENCE [LARGE SCALE GENOMIC DNA]</scope>
    <source>
        <strain evidence="1 2">NBRC 105367</strain>
    </source>
</reference>
<reference evidence="1 2" key="2">
    <citation type="submission" date="2020-03" db="EMBL/GenBank/DDBJ databases">
        <authorList>
            <person name="Ichikawa N."/>
            <person name="Kimura A."/>
            <person name="Kitahashi Y."/>
            <person name="Uohara A."/>
        </authorList>
    </citation>
    <scope>NUCLEOTIDE SEQUENCE [LARGE SCALE GENOMIC DNA]</scope>
    <source>
        <strain evidence="1 2">NBRC 105367</strain>
    </source>
</reference>
<dbReference type="KEGG" id="psuu:Psuf_033720"/>
<keyword evidence="2" id="KW-1185">Reference proteome</keyword>
<gene>
    <name evidence="1" type="ORF">Psuf_033720</name>
</gene>
<protein>
    <submittedName>
        <fullName evidence="1">Uncharacterized protein</fullName>
    </submittedName>
</protein>
<accession>A0A6F8YJ64</accession>
<dbReference type="Proteomes" id="UP000503011">
    <property type="component" value="Chromosome"/>
</dbReference>
<name>A0A6F8YJ64_9ACTN</name>
<proteinExistence type="predicted"/>
<organism evidence="1 2">
    <name type="scientific">Phytohabitans suffuscus</name>
    <dbReference type="NCBI Taxonomy" id="624315"/>
    <lineage>
        <taxon>Bacteria</taxon>
        <taxon>Bacillati</taxon>
        <taxon>Actinomycetota</taxon>
        <taxon>Actinomycetes</taxon>
        <taxon>Micromonosporales</taxon>
        <taxon>Micromonosporaceae</taxon>
    </lineage>
</organism>
<sequence>MSMASYGRALSALHPTFATIFRSLEEGLAEAQRYHTERRYKRSDDPHLFLHLARRRACAVLEEEGLSARQVDETAALNLSGILIHHQGFAVRVLHSQREIGREVEIPVPGASKPRQEFWRQASAIPDLDTDNLLLLWLDEGGVLEDPMFLIRPLGGDNLKANLRVEWRGKISREMAKLRAEDLVDLEPDWQAEELLA</sequence>
<dbReference type="EMBL" id="AP022871">
    <property type="protein sequence ID" value="BCB86059.1"/>
    <property type="molecule type" value="Genomic_DNA"/>
</dbReference>
<evidence type="ECO:0000313" key="1">
    <source>
        <dbReference type="EMBL" id="BCB86059.1"/>
    </source>
</evidence>
<dbReference type="AlphaFoldDB" id="A0A6F8YJ64"/>